<dbReference type="GO" id="GO:0004842">
    <property type="term" value="F:ubiquitin-protein transferase activity"/>
    <property type="evidence" value="ECO:0007669"/>
    <property type="project" value="InterPro"/>
</dbReference>
<feature type="compositionally biased region" description="Polar residues" evidence="1">
    <location>
        <begin position="200"/>
        <end position="212"/>
    </location>
</feature>
<evidence type="ECO:0000313" key="3">
    <source>
        <dbReference type="Proteomes" id="UP001154282"/>
    </source>
</evidence>
<proteinExistence type="predicted"/>
<dbReference type="PANTHER" id="PTHR46293">
    <property type="entry name" value="E3 UBIQUITIN PROTEIN LIGASE DRIP1"/>
    <property type="match status" value="1"/>
</dbReference>
<feature type="compositionally biased region" description="Acidic residues" evidence="1">
    <location>
        <begin position="125"/>
        <end position="134"/>
    </location>
</feature>
<dbReference type="Proteomes" id="UP001154282">
    <property type="component" value="Unassembled WGS sequence"/>
</dbReference>
<reference evidence="2" key="1">
    <citation type="submission" date="2022-08" db="EMBL/GenBank/DDBJ databases">
        <authorList>
            <person name="Gutierrez-Valencia J."/>
        </authorList>
    </citation>
    <scope>NUCLEOTIDE SEQUENCE</scope>
</reference>
<dbReference type="Gene3D" id="3.10.20.90">
    <property type="entry name" value="Phosphatidylinositol 3-kinase Catalytic Subunit, Chain A, domain 1"/>
    <property type="match status" value="1"/>
</dbReference>
<evidence type="ECO:0000256" key="1">
    <source>
        <dbReference type="SAM" id="MobiDB-lite"/>
    </source>
</evidence>
<dbReference type="EMBL" id="CAMGYJ010000007">
    <property type="protein sequence ID" value="CAI0448993.1"/>
    <property type="molecule type" value="Genomic_DNA"/>
</dbReference>
<feature type="compositionally biased region" description="Polar residues" evidence="1">
    <location>
        <begin position="140"/>
        <end position="151"/>
    </location>
</feature>
<evidence type="ECO:0000313" key="2">
    <source>
        <dbReference type="EMBL" id="CAI0448993.1"/>
    </source>
</evidence>
<dbReference type="InterPro" id="IPR013083">
    <property type="entry name" value="Znf_RING/FYVE/PHD"/>
</dbReference>
<feature type="region of interest" description="Disordered" evidence="1">
    <location>
        <begin position="200"/>
        <end position="253"/>
    </location>
</feature>
<feature type="region of interest" description="Disordered" evidence="1">
    <location>
        <begin position="80"/>
        <end position="175"/>
    </location>
</feature>
<evidence type="ECO:0008006" key="4">
    <source>
        <dbReference type="Google" id="ProtNLM"/>
    </source>
</evidence>
<gene>
    <name evidence="2" type="ORF">LITE_LOCUS30008</name>
</gene>
<name>A0AAV0MTT5_9ROSI</name>
<keyword evidence="3" id="KW-1185">Reference proteome</keyword>
<comment type="caution">
    <text evidence="2">The sequence shown here is derived from an EMBL/GenBank/DDBJ whole genome shotgun (WGS) entry which is preliminary data.</text>
</comment>
<dbReference type="Gene3D" id="3.30.40.10">
    <property type="entry name" value="Zinc/RING finger domain, C3HC4 (zinc finger)"/>
    <property type="match status" value="1"/>
</dbReference>
<dbReference type="AlphaFoldDB" id="A0AAV0MTT5"/>
<dbReference type="PANTHER" id="PTHR46293:SF1">
    <property type="entry name" value="OS03G0632800 PROTEIN"/>
    <property type="match status" value="1"/>
</dbReference>
<protein>
    <recommendedName>
        <fullName evidence="4">E3 ubiquitin protein ligase DRIP2-like</fullName>
    </recommendedName>
</protein>
<accession>A0AAV0MTT5</accession>
<sequence>MCFTFIQTVCRKCIYDRFSDDEVDTCPVCDIDLGCLPVEKLRPDHNLQDLRSKMFPSKRRKVHPTTEVVTSVALPAKRKERSLSSLVVSAPKVPVQTNSTGRRSKAGPRKNPGLRGCSFTTEESNKDEEEDSAEEDHHPISSSSPESQNKIPQRKKPSNEQKQMDVNSEDDDGEVVEGKADLWTPLNCLVEAANTTKSRNVDTQLNVESPTVGQGGETYILPERQNKEPDQGLNSEDDGKGSNNLVAPPMKRRRLTAARRREALLEELSASAQAVLDSAINKVNRRNCPVWFSLVASENRRGDASLPQIPACYLRIKDGKMPVSFIQKYIVKKLELSSDTEVEIMCQGQPVVPTLQLRNLVDLWFRNASTKRVEVPVGSSARDFVMVLSYCRKLQQQAS</sequence>
<dbReference type="InterPro" id="IPR044807">
    <property type="entry name" value="DRIP1-like"/>
</dbReference>
<organism evidence="2 3">
    <name type="scientific">Linum tenue</name>
    <dbReference type="NCBI Taxonomy" id="586396"/>
    <lineage>
        <taxon>Eukaryota</taxon>
        <taxon>Viridiplantae</taxon>
        <taxon>Streptophyta</taxon>
        <taxon>Embryophyta</taxon>
        <taxon>Tracheophyta</taxon>
        <taxon>Spermatophyta</taxon>
        <taxon>Magnoliopsida</taxon>
        <taxon>eudicotyledons</taxon>
        <taxon>Gunneridae</taxon>
        <taxon>Pentapetalae</taxon>
        <taxon>rosids</taxon>
        <taxon>fabids</taxon>
        <taxon>Malpighiales</taxon>
        <taxon>Linaceae</taxon>
        <taxon>Linum</taxon>
    </lineage>
</organism>